<dbReference type="InterPro" id="IPR033985">
    <property type="entry name" value="SusD-like_N"/>
</dbReference>
<keyword evidence="10" id="KW-1185">Reference proteome</keyword>
<evidence type="ECO:0000256" key="5">
    <source>
        <dbReference type="ARBA" id="ARBA00023237"/>
    </source>
</evidence>
<dbReference type="OrthoDB" id="5694214at2"/>
<dbReference type="InterPro" id="IPR012944">
    <property type="entry name" value="SusD_RagB_dom"/>
</dbReference>
<feature type="chain" id="PRO_5012093679" evidence="6">
    <location>
        <begin position="23"/>
        <end position="556"/>
    </location>
</feature>
<name>A0A1M7JLE9_9FLAO</name>
<dbReference type="STRING" id="29534.SAMN05444366_3415"/>
<sequence length="556" mass="61998">MKNKFNKIVLSFAAAAVFSCTAPPLERVPQDTNSSSTFWTSENDARLALNGCYGYLAYAYNNAYNDGSADNAYCQYPWESDATTISEGNITPASLNAANYSGKYQSIRGFNSYLDNVGKIDMDENLKKRFIAEAKVLRAMAYFDLIRSYGAVPLLTTDYVSPQETAVAPTPEGDIVTFIINELIAAQADLPLTYSGGIKNEKGRITKGAAWALKARVELDYNKFSDAAASAQKVKELGVYQLFRGGDVSKIKDDFSPFVDFASAAEEQKFYKGFANYEQLFWAVNDNNSEVIITSQAINNSSYEWGNGLNTLLTPVDIGGWSSITPTVELVNSYWNKTGHAFVAPSAEVRTANYNEGSPSAAYFAEFHNRDTRLYASIMFPTSPWENASPGYIYDWSASSSMTGYNFRKLTDPAYLSAEWDGAQDFPIMRYAEILLIYAEAKNEMSGPDSSVYDAINDIRDRSGMPAVDHAMYNTKEKMRELIRNERRIELAGEGQRYFDIRRWGIADQVMKTIYDITGNIAQERGWQAKFNKLPYPQAAVDKNPNLSSAQSEKGY</sequence>
<feature type="domain" description="SusD-like N-terminal" evidence="8">
    <location>
        <begin position="64"/>
        <end position="219"/>
    </location>
</feature>
<evidence type="ECO:0000256" key="1">
    <source>
        <dbReference type="ARBA" id="ARBA00004442"/>
    </source>
</evidence>
<protein>
    <submittedName>
        <fullName evidence="9">Starch-binding associating with outer membrane</fullName>
    </submittedName>
</protein>
<dbReference type="PROSITE" id="PS51257">
    <property type="entry name" value="PROKAR_LIPOPROTEIN"/>
    <property type="match status" value="1"/>
</dbReference>
<proteinExistence type="inferred from homology"/>
<dbReference type="AlphaFoldDB" id="A0A1M7JLE9"/>
<comment type="similarity">
    <text evidence="2">Belongs to the SusD family.</text>
</comment>
<evidence type="ECO:0000256" key="3">
    <source>
        <dbReference type="ARBA" id="ARBA00022729"/>
    </source>
</evidence>
<dbReference type="CDD" id="cd08977">
    <property type="entry name" value="SusD"/>
    <property type="match status" value="1"/>
</dbReference>
<organism evidence="9 10">
    <name type="scientific">Flavobacterium saccharophilum</name>
    <dbReference type="NCBI Taxonomy" id="29534"/>
    <lineage>
        <taxon>Bacteria</taxon>
        <taxon>Pseudomonadati</taxon>
        <taxon>Bacteroidota</taxon>
        <taxon>Flavobacteriia</taxon>
        <taxon>Flavobacteriales</taxon>
        <taxon>Flavobacteriaceae</taxon>
        <taxon>Flavobacterium</taxon>
    </lineage>
</organism>
<evidence type="ECO:0000256" key="6">
    <source>
        <dbReference type="SAM" id="SignalP"/>
    </source>
</evidence>
<dbReference type="RefSeq" id="WP_072974339.1">
    <property type="nucleotide sequence ID" value="NZ_FRBY01000005.1"/>
</dbReference>
<comment type="subcellular location">
    <subcellularLocation>
        <location evidence="1">Cell outer membrane</location>
    </subcellularLocation>
</comment>
<dbReference type="EMBL" id="FRBY01000005">
    <property type="protein sequence ID" value="SHM53844.1"/>
    <property type="molecule type" value="Genomic_DNA"/>
</dbReference>
<dbReference type="Gene3D" id="1.25.40.390">
    <property type="match status" value="1"/>
</dbReference>
<dbReference type="GO" id="GO:0009279">
    <property type="term" value="C:cell outer membrane"/>
    <property type="evidence" value="ECO:0007669"/>
    <property type="project" value="UniProtKB-SubCell"/>
</dbReference>
<evidence type="ECO:0000256" key="4">
    <source>
        <dbReference type="ARBA" id="ARBA00023136"/>
    </source>
</evidence>
<evidence type="ECO:0000259" key="7">
    <source>
        <dbReference type="Pfam" id="PF07980"/>
    </source>
</evidence>
<dbReference type="Proteomes" id="UP000184121">
    <property type="component" value="Unassembled WGS sequence"/>
</dbReference>
<reference evidence="10" key="1">
    <citation type="submission" date="2016-11" db="EMBL/GenBank/DDBJ databases">
        <authorList>
            <person name="Varghese N."/>
            <person name="Submissions S."/>
        </authorList>
    </citation>
    <scope>NUCLEOTIDE SEQUENCE [LARGE SCALE GENOMIC DNA]</scope>
    <source>
        <strain evidence="10">DSM 1811</strain>
    </source>
</reference>
<accession>A0A1M7JLE9</accession>
<evidence type="ECO:0000259" key="8">
    <source>
        <dbReference type="Pfam" id="PF14322"/>
    </source>
</evidence>
<keyword evidence="4" id="KW-0472">Membrane</keyword>
<feature type="domain" description="RagB/SusD" evidence="7">
    <location>
        <begin position="290"/>
        <end position="549"/>
    </location>
</feature>
<dbReference type="Pfam" id="PF07980">
    <property type="entry name" value="SusD_RagB"/>
    <property type="match status" value="1"/>
</dbReference>
<dbReference type="Pfam" id="PF14322">
    <property type="entry name" value="SusD-like_3"/>
    <property type="match status" value="1"/>
</dbReference>
<keyword evidence="5" id="KW-0998">Cell outer membrane</keyword>
<evidence type="ECO:0000313" key="9">
    <source>
        <dbReference type="EMBL" id="SHM53844.1"/>
    </source>
</evidence>
<feature type="signal peptide" evidence="6">
    <location>
        <begin position="1"/>
        <end position="22"/>
    </location>
</feature>
<evidence type="ECO:0000313" key="10">
    <source>
        <dbReference type="Proteomes" id="UP000184121"/>
    </source>
</evidence>
<gene>
    <name evidence="9" type="ORF">SAMN05444366_3415</name>
</gene>
<evidence type="ECO:0000256" key="2">
    <source>
        <dbReference type="ARBA" id="ARBA00006275"/>
    </source>
</evidence>
<dbReference type="SUPFAM" id="SSF48452">
    <property type="entry name" value="TPR-like"/>
    <property type="match status" value="1"/>
</dbReference>
<dbReference type="InterPro" id="IPR011990">
    <property type="entry name" value="TPR-like_helical_dom_sf"/>
</dbReference>
<keyword evidence="3 6" id="KW-0732">Signal</keyword>